<evidence type="ECO:0000313" key="4">
    <source>
        <dbReference type="EMBL" id="KAF6138642.1"/>
    </source>
</evidence>
<comment type="caution">
    <text evidence="4">The sequence shown here is derived from an EMBL/GenBank/DDBJ whole genome shotgun (WGS) entry which is preliminary data.</text>
</comment>
<dbReference type="Gene3D" id="4.10.60.10">
    <property type="entry name" value="Zinc finger, CCHC-type"/>
    <property type="match status" value="1"/>
</dbReference>
<dbReference type="PROSITE" id="PS50158">
    <property type="entry name" value="ZF_CCHC"/>
    <property type="match status" value="1"/>
</dbReference>
<gene>
    <name evidence="4" type="ORF">GIB67_032536</name>
</gene>
<name>A0A7J7L7S7_9MAGN</name>
<dbReference type="OrthoDB" id="3062469at2759"/>
<accession>A0A7J7L7S7</accession>
<evidence type="ECO:0000256" key="1">
    <source>
        <dbReference type="PROSITE-ProRule" id="PRU00047"/>
    </source>
</evidence>
<dbReference type="InterPro" id="IPR001878">
    <property type="entry name" value="Znf_CCHC"/>
</dbReference>
<reference evidence="4 5" key="1">
    <citation type="journal article" date="2020" name="IScience">
        <title>Genome Sequencing of the Endangered Kingdonia uniflora (Circaeasteraceae, Ranunculales) Reveals Potential Mechanisms of Evolutionary Specialization.</title>
        <authorList>
            <person name="Sun Y."/>
            <person name="Deng T."/>
            <person name="Zhang A."/>
            <person name="Moore M.J."/>
            <person name="Landis J.B."/>
            <person name="Lin N."/>
            <person name="Zhang H."/>
            <person name="Zhang X."/>
            <person name="Huang J."/>
            <person name="Zhang X."/>
            <person name="Sun H."/>
            <person name="Wang H."/>
        </authorList>
    </citation>
    <scope>NUCLEOTIDE SEQUENCE [LARGE SCALE GENOMIC DNA]</scope>
    <source>
        <strain evidence="4">TB1705</strain>
        <tissue evidence="4">Leaf</tissue>
    </source>
</reference>
<evidence type="ECO:0000256" key="2">
    <source>
        <dbReference type="SAM" id="MobiDB-lite"/>
    </source>
</evidence>
<feature type="region of interest" description="Disordered" evidence="2">
    <location>
        <begin position="64"/>
        <end position="84"/>
    </location>
</feature>
<dbReference type="Pfam" id="PF00098">
    <property type="entry name" value="zf-CCHC"/>
    <property type="match status" value="1"/>
</dbReference>
<protein>
    <recommendedName>
        <fullName evidence="3">CCHC-type domain-containing protein</fullName>
    </recommendedName>
</protein>
<dbReference type="SUPFAM" id="SSF57756">
    <property type="entry name" value="Retrovirus zinc finger-like domains"/>
    <property type="match status" value="1"/>
</dbReference>
<keyword evidence="1" id="KW-0862">Zinc</keyword>
<dbReference type="InterPro" id="IPR036875">
    <property type="entry name" value="Znf_CCHC_sf"/>
</dbReference>
<dbReference type="EMBL" id="JACGCM010002568">
    <property type="protein sequence ID" value="KAF6138642.1"/>
    <property type="molecule type" value="Genomic_DNA"/>
</dbReference>
<keyword evidence="1" id="KW-0863">Zinc-finger</keyword>
<proteinExistence type="predicted"/>
<dbReference type="Proteomes" id="UP000541444">
    <property type="component" value="Unassembled WGS sequence"/>
</dbReference>
<keyword evidence="1" id="KW-0479">Metal-binding</keyword>
<feature type="domain" description="CCHC-type" evidence="3">
    <location>
        <begin position="211"/>
        <end position="226"/>
    </location>
</feature>
<organism evidence="4 5">
    <name type="scientific">Kingdonia uniflora</name>
    <dbReference type="NCBI Taxonomy" id="39325"/>
    <lineage>
        <taxon>Eukaryota</taxon>
        <taxon>Viridiplantae</taxon>
        <taxon>Streptophyta</taxon>
        <taxon>Embryophyta</taxon>
        <taxon>Tracheophyta</taxon>
        <taxon>Spermatophyta</taxon>
        <taxon>Magnoliopsida</taxon>
        <taxon>Ranunculales</taxon>
        <taxon>Circaeasteraceae</taxon>
        <taxon>Kingdonia</taxon>
    </lineage>
</organism>
<dbReference type="SMART" id="SM00343">
    <property type="entry name" value="ZnF_C2HC"/>
    <property type="match status" value="1"/>
</dbReference>
<evidence type="ECO:0000313" key="5">
    <source>
        <dbReference type="Proteomes" id="UP000541444"/>
    </source>
</evidence>
<dbReference type="GO" id="GO:0003676">
    <property type="term" value="F:nucleic acid binding"/>
    <property type="evidence" value="ECO:0007669"/>
    <property type="project" value="InterPro"/>
</dbReference>
<dbReference type="GO" id="GO:0008270">
    <property type="term" value="F:zinc ion binding"/>
    <property type="evidence" value="ECO:0007669"/>
    <property type="project" value="UniProtKB-KW"/>
</dbReference>
<dbReference type="AlphaFoldDB" id="A0A7J7L7S7"/>
<keyword evidence="5" id="KW-1185">Reference proteome</keyword>
<sequence>MGKRTPKKPIKLTQGERLKSVEESTALLMESNKELTASNKLMTKQIEAMLVVVMASLARVASSEVEGDEVDGSEGGSRYGNQGNPDNQVANAIIYAFQNLNSDVKINVLDFDGKSDADRFIDLLNRVESQRVSRFRLGLTKHIQDEMILFSPQSLSEIVEMARKVEAKLKPSGYSSFTALATTTATVTMIPTSTTPAVGSKPTGTVSLAICYNCGKTGHMRQECPSPRKAMTLISQQLHDHVDEALEQLLSPGYGDAEVIAVDLLSP</sequence>
<evidence type="ECO:0000259" key="3">
    <source>
        <dbReference type="PROSITE" id="PS50158"/>
    </source>
</evidence>